<dbReference type="SUPFAM" id="SSF51905">
    <property type="entry name" value="FAD/NAD(P)-binding domain"/>
    <property type="match status" value="1"/>
</dbReference>
<protein>
    <submittedName>
        <fullName evidence="4">Oxidoreductase</fullName>
    </submittedName>
</protein>
<gene>
    <name evidence="4" type="ORF">KDK_72160</name>
</gene>
<dbReference type="Pfam" id="PF07992">
    <property type="entry name" value="Pyr_redox_2"/>
    <property type="match status" value="1"/>
</dbReference>
<keyword evidence="1" id="KW-0285">Flavoprotein</keyword>
<name>A0A402AWD8_9CHLR</name>
<dbReference type="Proteomes" id="UP000287188">
    <property type="component" value="Unassembled WGS sequence"/>
</dbReference>
<evidence type="ECO:0000256" key="2">
    <source>
        <dbReference type="ARBA" id="ARBA00023002"/>
    </source>
</evidence>
<accession>A0A402AWD8</accession>
<dbReference type="AlphaFoldDB" id="A0A402AWD8"/>
<dbReference type="PANTHER" id="PTHR48105">
    <property type="entry name" value="THIOREDOXIN REDUCTASE 1-RELATED-RELATED"/>
    <property type="match status" value="1"/>
</dbReference>
<reference evidence="5" key="1">
    <citation type="submission" date="2018-12" db="EMBL/GenBank/DDBJ databases">
        <title>Tengunoibacter tsumagoiensis gen. nov., sp. nov., Dictyobacter kobayashii sp. nov., D. alpinus sp. nov., and D. joshuensis sp. nov. and description of Dictyobacteraceae fam. nov. within the order Ktedonobacterales isolated from Tengu-no-mugimeshi.</title>
        <authorList>
            <person name="Wang C.M."/>
            <person name="Zheng Y."/>
            <person name="Sakai Y."/>
            <person name="Toyoda A."/>
            <person name="Minakuchi Y."/>
            <person name="Abe K."/>
            <person name="Yokota A."/>
            <person name="Yabe S."/>
        </authorList>
    </citation>
    <scope>NUCLEOTIDE SEQUENCE [LARGE SCALE GENOMIC DNA]</scope>
    <source>
        <strain evidence="5">Uno11</strain>
    </source>
</reference>
<dbReference type="PRINTS" id="PR00368">
    <property type="entry name" value="FADPNR"/>
</dbReference>
<feature type="domain" description="FAD/NAD(P)-binding" evidence="3">
    <location>
        <begin position="3"/>
        <end position="265"/>
    </location>
</feature>
<sequence length="299" mass="33485">MLDVIIVGAGPAGMSAALMLGRSRRSVLICDNAQPRNAVSHAMHGFLTRDGMAPTEFRRLGREQLQQYPNIEFRVTTVLDAKREQNLFTVTLSDESVHTARTLLLATGMKDVLPPIEGFQRYYGAGVFSCPYCDGWEVRDQPLAVLGNGPAGEALALQLLQWSRDIVVCTNGPSQIDAREQAFLNHHEIKIYEDPITRLEGTEQQFERIVFANGSVLPRKALFLQTKHLRRLELLDMLNCPMPERYQEPIAPGIYLAGDVYQTRWVSGAVADGAEIGVMINKELQKEDLTRSYRSLKEV</sequence>
<organism evidence="4 5">
    <name type="scientific">Dictyobacter kobayashii</name>
    <dbReference type="NCBI Taxonomy" id="2014872"/>
    <lineage>
        <taxon>Bacteria</taxon>
        <taxon>Bacillati</taxon>
        <taxon>Chloroflexota</taxon>
        <taxon>Ktedonobacteria</taxon>
        <taxon>Ktedonobacterales</taxon>
        <taxon>Dictyobacteraceae</taxon>
        <taxon>Dictyobacter</taxon>
    </lineage>
</organism>
<keyword evidence="2" id="KW-0560">Oxidoreductase</keyword>
<dbReference type="InterPro" id="IPR050097">
    <property type="entry name" value="Ferredoxin-NADP_redctase_2"/>
</dbReference>
<keyword evidence="5" id="KW-1185">Reference proteome</keyword>
<dbReference type="PRINTS" id="PR00469">
    <property type="entry name" value="PNDRDTASEII"/>
</dbReference>
<proteinExistence type="predicted"/>
<evidence type="ECO:0000313" key="4">
    <source>
        <dbReference type="EMBL" id="GCE23416.1"/>
    </source>
</evidence>
<dbReference type="InterPro" id="IPR023753">
    <property type="entry name" value="FAD/NAD-binding_dom"/>
</dbReference>
<dbReference type="Gene3D" id="3.50.50.60">
    <property type="entry name" value="FAD/NAD(P)-binding domain"/>
    <property type="match status" value="2"/>
</dbReference>
<dbReference type="EMBL" id="BIFS01000002">
    <property type="protein sequence ID" value="GCE23416.1"/>
    <property type="molecule type" value="Genomic_DNA"/>
</dbReference>
<evidence type="ECO:0000256" key="1">
    <source>
        <dbReference type="ARBA" id="ARBA00022630"/>
    </source>
</evidence>
<evidence type="ECO:0000313" key="5">
    <source>
        <dbReference type="Proteomes" id="UP000287188"/>
    </source>
</evidence>
<comment type="caution">
    <text evidence="4">The sequence shown here is derived from an EMBL/GenBank/DDBJ whole genome shotgun (WGS) entry which is preliminary data.</text>
</comment>
<dbReference type="InterPro" id="IPR036188">
    <property type="entry name" value="FAD/NAD-bd_sf"/>
</dbReference>
<dbReference type="RefSeq" id="WP_218032178.1">
    <property type="nucleotide sequence ID" value="NZ_BIFS01000002.1"/>
</dbReference>
<evidence type="ECO:0000259" key="3">
    <source>
        <dbReference type="Pfam" id="PF07992"/>
    </source>
</evidence>
<dbReference type="GO" id="GO:0016491">
    <property type="term" value="F:oxidoreductase activity"/>
    <property type="evidence" value="ECO:0007669"/>
    <property type="project" value="UniProtKB-KW"/>
</dbReference>